<sequence length="146" mass="16009">MSKITSLAAICLALSVASCCHQKTVVPAGTSLKVEIEVIAKDPAKFSDRLLETEGVLKNAGGNYFTDLRLVLTGNKGGEIEVTAWAPLEVPPPRPGPNRPRRPKVMSDFLDRRMRLTGRLEDQGGKLILRVEKAEEIIDREGTDEK</sequence>
<evidence type="ECO:0000313" key="2">
    <source>
        <dbReference type="EMBL" id="OGF08398.1"/>
    </source>
</evidence>
<organism evidence="2 3">
    <name type="scientific">Candidatus Edwardsbacteria bacterium GWF2_54_11</name>
    <dbReference type="NCBI Taxonomy" id="1817851"/>
    <lineage>
        <taxon>Bacteria</taxon>
        <taxon>Candidatus Edwardsiibacteriota</taxon>
    </lineage>
</organism>
<feature type="chain" id="PRO_5009520599" description="DUF5666 domain-containing protein" evidence="1">
    <location>
        <begin position="23"/>
        <end position="146"/>
    </location>
</feature>
<evidence type="ECO:0000313" key="3">
    <source>
        <dbReference type="Proteomes" id="UP000177230"/>
    </source>
</evidence>
<name>A0A1F5R1Q1_9BACT</name>
<dbReference type="PROSITE" id="PS51257">
    <property type="entry name" value="PROKAR_LIPOPROTEIN"/>
    <property type="match status" value="1"/>
</dbReference>
<proteinExistence type="predicted"/>
<dbReference type="EMBL" id="MFFM01000047">
    <property type="protein sequence ID" value="OGF08398.1"/>
    <property type="molecule type" value="Genomic_DNA"/>
</dbReference>
<gene>
    <name evidence="2" type="ORF">A2024_06730</name>
</gene>
<dbReference type="AlphaFoldDB" id="A0A1F5R1Q1"/>
<accession>A0A1F5R1Q1</accession>
<keyword evidence="1" id="KW-0732">Signal</keyword>
<comment type="caution">
    <text evidence="2">The sequence shown here is derived from an EMBL/GenBank/DDBJ whole genome shotgun (WGS) entry which is preliminary data.</text>
</comment>
<protein>
    <recommendedName>
        <fullName evidence="4">DUF5666 domain-containing protein</fullName>
    </recommendedName>
</protein>
<evidence type="ECO:0000256" key="1">
    <source>
        <dbReference type="SAM" id="SignalP"/>
    </source>
</evidence>
<evidence type="ECO:0008006" key="4">
    <source>
        <dbReference type="Google" id="ProtNLM"/>
    </source>
</evidence>
<reference evidence="2 3" key="1">
    <citation type="journal article" date="2016" name="Nat. Commun.">
        <title>Thousands of microbial genomes shed light on interconnected biogeochemical processes in an aquifer system.</title>
        <authorList>
            <person name="Anantharaman K."/>
            <person name="Brown C.T."/>
            <person name="Hug L.A."/>
            <person name="Sharon I."/>
            <person name="Castelle C.J."/>
            <person name="Probst A.J."/>
            <person name="Thomas B.C."/>
            <person name="Singh A."/>
            <person name="Wilkins M.J."/>
            <person name="Karaoz U."/>
            <person name="Brodie E.L."/>
            <person name="Williams K.H."/>
            <person name="Hubbard S.S."/>
            <person name="Banfield J.F."/>
        </authorList>
    </citation>
    <scope>NUCLEOTIDE SEQUENCE [LARGE SCALE GENOMIC DNA]</scope>
</reference>
<dbReference type="Proteomes" id="UP000177230">
    <property type="component" value="Unassembled WGS sequence"/>
</dbReference>
<feature type="signal peptide" evidence="1">
    <location>
        <begin position="1"/>
        <end position="22"/>
    </location>
</feature>